<keyword evidence="2" id="KW-0812">Transmembrane</keyword>
<keyword evidence="2" id="KW-1133">Transmembrane helix</keyword>
<keyword evidence="2" id="KW-0472">Membrane</keyword>
<gene>
    <name evidence="3" type="ORF">KJP28_09215</name>
</gene>
<feature type="compositionally biased region" description="Basic and acidic residues" evidence="1">
    <location>
        <begin position="259"/>
        <end position="270"/>
    </location>
</feature>
<accession>A0ABS6T1J2</accession>
<reference evidence="3 4" key="1">
    <citation type="submission" date="2021-05" db="EMBL/GenBank/DDBJ databases">
        <title>Culturable bacteria isolated from Daya Bay.</title>
        <authorList>
            <person name="Zheng W."/>
            <person name="Yu S."/>
            <person name="Huang Y."/>
        </authorList>
    </citation>
    <scope>NUCLEOTIDE SEQUENCE [LARGE SCALE GENOMIC DNA]</scope>
    <source>
        <strain evidence="3 4">DP4N28-5</strain>
    </source>
</reference>
<comment type="caution">
    <text evidence="3">The sequence shown here is derived from an EMBL/GenBank/DDBJ whole genome shotgun (WGS) entry which is preliminary data.</text>
</comment>
<feature type="compositionally biased region" description="Basic and acidic residues" evidence="1">
    <location>
        <begin position="117"/>
        <end position="131"/>
    </location>
</feature>
<dbReference type="Proteomes" id="UP000756530">
    <property type="component" value="Unassembled WGS sequence"/>
</dbReference>
<evidence type="ECO:0000256" key="2">
    <source>
        <dbReference type="SAM" id="Phobius"/>
    </source>
</evidence>
<protein>
    <recommendedName>
        <fullName evidence="5">NADH-quinone oxidoreductase subunit E</fullName>
    </recommendedName>
</protein>
<keyword evidence="4" id="KW-1185">Reference proteome</keyword>
<feature type="compositionally biased region" description="Low complexity" evidence="1">
    <location>
        <begin position="185"/>
        <end position="195"/>
    </location>
</feature>
<evidence type="ECO:0000256" key="1">
    <source>
        <dbReference type="SAM" id="MobiDB-lite"/>
    </source>
</evidence>
<feature type="transmembrane region" description="Helical" evidence="2">
    <location>
        <begin position="21"/>
        <end position="54"/>
    </location>
</feature>
<evidence type="ECO:0000313" key="3">
    <source>
        <dbReference type="EMBL" id="MBV7379108.1"/>
    </source>
</evidence>
<feature type="region of interest" description="Disordered" evidence="1">
    <location>
        <begin position="259"/>
        <end position="284"/>
    </location>
</feature>
<name>A0ABS6T1J2_9RHOB</name>
<proteinExistence type="predicted"/>
<feature type="region of interest" description="Disordered" evidence="1">
    <location>
        <begin position="69"/>
        <end position="202"/>
    </location>
</feature>
<evidence type="ECO:0000313" key="4">
    <source>
        <dbReference type="Proteomes" id="UP000756530"/>
    </source>
</evidence>
<feature type="compositionally biased region" description="Low complexity" evidence="1">
    <location>
        <begin position="95"/>
        <end position="112"/>
    </location>
</feature>
<feature type="compositionally biased region" description="Low complexity" evidence="1">
    <location>
        <begin position="69"/>
        <end position="87"/>
    </location>
</feature>
<organism evidence="3 4">
    <name type="scientific">Maritimibacter dapengensis</name>
    <dbReference type="NCBI Taxonomy" id="2836868"/>
    <lineage>
        <taxon>Bacteria</taxon>
        <taxon>Pseudomonadati</taxon>
        <taxon>Pseudomonadota</taxon>
        <taxon>Alphaproteobacteria</taxon>
        <taxon>Rhodobacterales</taxon>
        <taxon>Roseobacteraceae</taxon>
        <taxon>Maritimibacter</taxon>
    </lineage>
</organism>
<sequence>MANEDTGFFTCKNTCWIVGGLLGLVALLLLWGAGWFLAIIVGIVVAVAVAFVLMKLFCSDVPAQAAAPSTSSSASAASTASTSPAAKADTEATPKAEAAAASAAMGNPDAAAVPPEPKSDDAPAKTEDAPKDVASQTVGSSKVKPSKELKGSKELAERKGDYKYEKPAETKKPAAKKAAAKKPAAKSAAKAAPVASSGADDLKLIKGVGPGIEKKLHDAGITTYAQIAAWTDADVAEMDDKLNFRGRIARDEWISQADKLAKGEETEFSKRASSSGLYEGNKDK</sequence>
<feature type="compositionally biased region" description="Basic and acidic residues" evidence="1">
    <location>
        <begin position="145"/>
        <end position="172"/>
    </location>
</feature>
<feature type="compositionally biased region" description="Basic residues" evidence="1">
    <location>
        <begin position="173"/>
        <end position="184"/>
    </location>
</feature>
<dbReference type="RefSeq" id="WP_218392259.1">
    <property type="nucleotide sequence ID" value="NZ_JAHUZE010000002.1"/>
</dbReference>
<evidence type="ECO:0008006" key="5">
    <source>
        <dbReference type="Google" id="ProtNLM"/>
    </source>
</evidence>
<dbReference type="EMBL" id="JAHUZE010000002">
    <property type="protein sequence ID" value="MBV7379108.1"/>
    <property type="molecule type" value="Genomic_DNA"/>
</dbReference>